<dbReference type="InterPro" id="IPR014445">
    <property type="entry name" value="Gln-dep_NAD_synthase"/>
</dbReference>
<dbReference type="Gene3D" id="3.40.50.620">
    <property type="entry name" value="HUPs"/>
    <property type="match status" value="1"/>
</dbReference>
<dbReference type="InterPro" id="IPR022310">
    <property type="entry name" value="NAD/GMP_synthase"/>
</dbReference>
<sequence length="615" mass="70341">MSTVRIACATVNQTPLDWTGNLKHIIASIEEARNTGVELLCLPELAITAYGSEDLYLSYWFPKKALKQLQTLLPYCQDITVAVGLPVRIESKVYNCMAVIENGELLGLVAKQFMAIDGVHYEFRWFTPWEAYKIVSLDFFGKPVPLGDIIFEKNGFKYGFEICEDAWRAAERPGIRLKDRHVDIVFNPSASHFAMGKTLQREELMKNSSILMDATYFYVNLLGNEAGRMIFDGEILVADKGRILLRNELLSFQDFQLCSFDYQKDLSNYPDITHQVDKNHEFVQASALALFDYLRKSKSKGFVLSLSGGADSSTIAVLVAEMVRRGMQELGLEKFIQKIGIPFQPTSDNPVKEFVGKIFTVAYQASNNSSTDTFESARLLAEDLGAVFYQWEIAEEVQSYTSKIETAIGRKLTWEQDDLTLQNIQARARSPIIWMLANINNALLLSTSNRSEGDAGYATMDGDTSGSISPIAAVDKYFILQWLQWAEKHLQYEGLKMVNSLQPTAELRPSENHQTDEADLMPYSLIVEIERLAIRDRRSPMDVYLILQEELGYSDQELKDYIKKFFRLWSRNQWKRERLAPSFHLDEFNVDPKTWYRFPILSKGYEEELHELDTL</sequence>
<dbReference type="EMBL" id="BMYF01000001">
    <property type="protein sequence ID" value="GHB24843.1"/>
    <property type="molecule type" value="Genomic_DNA"/>
</dbReference>
<evidence type="ECO:0000256" key="9">
    <source>
        <dbReference type="RuleBase" id="RU003811"/>
    </source>
</evidence>
<evidence type="ECO:0000256" key="8">
    <source>
        <dbReference type="PIRNR" id="PIRNR006630"/>
    </source>
</evidence>
<dbReference type="Pfam" id="PF02540">
    <property type="entry name" value="NAD_synthase"/>
    <property type="match status" value="1"/>
</dbReference>
<name>A0A8J3CTY5_9BACT</name>
<dbReference type="Proteomes" id="UP000642809">
    <property type="component" value="Unassembled WGS sequence"/>
</dbReference>
<gene>
    <name evidence="7 11" type="primary">nadE</name>
    <name evidence="11" type="ORF">GCM10008106_01990</name>
</gene>
<organism evidence="11 12">
    <name type="scientific">Mongoliitalea lutea</name>
    <dbReference type="NCBI Taxonomy" id="849756"/>
    <lineage>
        <taxon>Bacteria</taxon>
        <taxon>Pseudomonadati</taxon>
        <taxon>Bacteroidota</taxon>
        <taxon>Cytophagia</taxon>
        <taxon>Cytophagales</taxon>
        <taxon>Cyclobacteriaceae</taxon>
        <taxon>Mongoliitalea</taxon>
    </lineage>
</organism>
<feature type="active site" description="Nucleophile; for glutaminase activity" evidence="7">
    <location>
        <position position="163"/>
    </location>
</feature>
<evidence type="ECO:0000313" key="11">
    <source>
        <dbReference type="EMBL" id="GHB24843.1"/>
    </source>
</evidence>
<evidence type="ECO:0000313" key="12">
    <source>
        <dbReference type="Proteomes" id="UP000642809"/>
    </source>
</evidence>
<dbReference type="HAMAP" id="MF_02090">
    <property type="entry name" value="NadE_glutamine_dep"/>
    <property type="match status" value="1"/>
</dbReference>
<dbReference type="GO" id="GO:0009435">
    <property type="term" value="P:NAD+ biosynthetic process"/>
    <property type="evidence" value="ECO:0007669"/>
    <property type="project" value="UniProtKB-UniRule"/>
</dbReference>
<dbReference type="GO" id="GO:0004359">
    <property type="term" value="F:glutaminase activity"/>
    <property type="evidence" value="ECO:0007669"/>
    <property type="project" value="InterPro"/>
</dbReference>
<reference evidence="11" key="1">
    <citation type="journal article" date="2014" name="Int. J. Syst. Evol. Microbiol.">
        <title>Complete genome sequence of Corynebacterium casei LMG S-19264T (=DSM 44701T), isolated from a smear-ripened cheese.</title>
        <authorList>
            <consortium name="US DOE Joint Genome Institute (JGI-PGF)"/>
            <person name="Walter F."/>
            <person name="Albersmeier A."/>
            <person name="Kalinowski J."/>
            <person name="Ruckert C."/>
        </authorList>
    </citation>
    <scope>NUCLEOTIDE SEQUENCE</scope>
    <source>
        <strain evidence="11">KCTC 23224</strain>
    </source>
</reference>
<dbReference type="SUPFAM" id="SSF52402">
    <property type="entry name" value="Adenine nucleotide alpha hydrolases-like"/>
    <property type="match status" value="1"/>
</dbReference>
<dbReference type="UniPathway" id="UPA00253">
    <property type="reaction ID" value="UER00334"/>
</dbReference>
<feature type="domain" description="CN hydrolase" evidence="10">
    <location>
        <begin position="4"/>
        <end position="264"/>
    </location>
</feature>
<feature type="binding site" evidence="7">
    <location>
        <position position="447"/>
    </location>
    <ligand>
        <name>ATP</name>
        <dbReference type="ChEBI" id="CHEBI:30616"/>
    </ligand>
</feature>
<feature type="binding site" evidence="7">
    <location>
        <position position="575"/>
    </location>
    <ligand>
        <name>deamido-NAD(+)</name>
        <dbReference type="ChEBI" id="CHEBI:58437"/>
        <note>ligand shared between two neighboring subunits</note>
    </ligand>
</feature>
<evidence type="ECO:0000256" key="5">
    <source>
        <dbReference type="ARBA" id="ARBA00022840"/>
    </source>
</evidence>
<comment type="similarity">
    <text evidence="9">Belongs to the NAD synthetase family.</text>
</comment>
<feature type="binding site" evidence="7">
    <location>
        <position position="452"/>
    </location>
    <ligand>
        <name>deamido-NAD(+)</name>
        <dbReference type="ChEBI" id="CHEBI:58437"/>
        <note>ligand shared between two neighboring subunits</note>
    </ligand>
</feature>
<feature type="binding site" evidence="7">
    <location>
        <position position="197"/>
    </location>
    <ligand>
        <name>L-glutamine</name>
        <dbReference type="ChEBI" id="CHEBI:58359"/>
    </ligand>
</feature>
<dbReference type="PANTHER" id="PTHR23090">
    <property type="entry name" value="NH 3 /GLUTAMINE-DEPENDENT NAD + SYNTHETASE"/>
    <property type="match status" value="1"/>
</dbReference>
<reference evidence="11" key="2">
    <citation type="submission" date="2020-09" db="EMBL/GenBank/DDBJ databases">
        <authorList>
            <person name="Sun Q."/>
            <person name="Kim S."/>
        </authorList>
    </citation>
    <scope>NUCLEOTIDE SEQUENCE</scope>
    <source>
        <strain evidence="11">KCTC 23224</strain>
    </source>
</reference>
<dbReference type="InterPro" id="IPR003010">
    <property type="entry name" value="C-N_Hydrolase"/>
</dbReference>
<comment type="catalytic activity">
    <reaction evidence="7 8">
        <text>deamido-NAD(+) + L-glutamine + ATP + H2O = L-glutamate + AMP + diphosphate + NAD(+) + H(+)</text>
        <dbReference type="Rhea" id="RHEA:24384"/>
        <dbReference type="ChEBI" id="CHEBI:15377"/>
        <dbReference type="ChEBI" id="CHEBI:15378"/>
        <dbReference type="ChEBI" id="CHEBI:29985"/>
        <dbReference type="ChEBI" id="CHEBI:30616"/>
        <dbReference type="ChEBI" id="CHEBI:33019"/>
        <dbReference type="ChEBI" id="CHEBI:57540"/>
        <dbReference type="ChEBI" id="CHEBI:58359"/>
        <dbReference type="ChEBI" id="CHEBI:58437"/>
        <dbReference type="ChEBI" id="CHEBI:456215"/>
        <dbReference type="EC" id="6.3.5.1"/>
    </reaction>
</comment>
<evidence type="ECO:0000256" key="3">
    <source>
        <dbReference type="ARBA" id="ARBA00022598"/>
    </source>
</evidence>
<feature type="active site" description="Proton acceptor; for glutaminase activity" evidence="7">
    <location>
        <position position="44"/>
    </location>
</feature>
<protein>
    <recommendedName>
        <fullName evidence="7 8">Glutamine-dependent NAD(+) synthetase</fullName>
        <ecNumber evidence="7 8">6.3.5.1</ecNumber>
    </recommendedName>
    <alternativeName>
        <fullName evidence="7 8">NAD(+) synthase [glutamine-hydrolyzing]</fullName>
    </alternativeName>
</protein>
<keyword evidence="12" id="KW-1185">Reference proteome</keyword>
<proteinExistence type="inferred from homology"/>
<dbReference type="GO" id="GO:0005524">
    <property type="term" value="F:ATP binding"/>
    <property type="evidence" value="ECO:0007669"/>
    <property type="project" value="UniProtKB-UniRule"/>
</dbReference>
<comment type="caution">
    <text evidence="7">Lacks conserved residue(s) required for the propagation of feature annotation.</text>
</comment>
<evidence type="ECO:0000256" key="1">
    <source>
        <dbReference type="ARBA" id="ARBA00005188"/>
    </source>
</evidence>
<dbReference type="PIRSF" id="PIRSF006630">
    <property type="entry name" value="NADS_GAT"/>
    <property type="match status" value="1"/>
</dbReference>
<dbReference type="CDD" id="cd00553">
    <property type="entry name" value="NAD_synthase"/>
    <property type="match status" value="1"/>
</dbReference>
<dbReference type="InterPro" id="IPR014729">
    <property type="entry name" value="Rossmann-like_a/b/a_fold"/>
</dbReference>
<dbReference type="InterPro" id="IPR036526">
    <property type="entry name" value="C-N_Hydrolase_sf"/>
</dbReference>
<comment type="similarity">
    <text evidence="2 7 8">In the C-terminal section; belongs to the NAD synthetase family.</text>
</comment>
<keyword evidence="4 7" id="KW-0547">Nucleotide-binding</keyword>
<dbReference type="Gene3D" id="3.60.110.10">
    <property type="entry name" value="Carbon-nitrogen hydrolase"/>
    <property type="match status" value="1"/>
</dbReference>
<dbReference type="EC" id="6.3.5.1" evidence="7 8"/>
<accession>A0A8J3CTY5</accession>
<keyword evidence="5 7" id="KW-0067">ATP-binding</keyword>
<dbReference type="NCBIfam" id="TIGR00552">
    <property type="entry name" value="nadE"/>
    <property type="match status" value="1"/>
</dbReference>
<dbReference type="RefSeq" id="WP_189578505.1">
    <property type="nucleotide sequence ID" value="NZ_BMYF01000001.1"/>
</dbReference>
<comment type="caution">
    <text evidence="11">The sequence shown here is derived from an EMBL/GenBank/DDBJ whole genome shotgun (WGS) entry which is preliminary data.</text>
</comment>
<comment type="function">
    <text evidence="7">Catalyzes the ATP-dependent amidation of deamido-NAD to form NAD. Uses L-glutamine as a nitrogen source.</text>
</comment>
<feature type="binding site" evidence="7">
    <location>
        <position position="191"/>
    </location>
    <ligand>
        <name>L-glutamine</name>
        <dbReference type="ChEBI" id="CHEBI:58359"/>
    </ligand>
</feature>
<dbReference type="PROSITE" id="PS50263">
    <property type="entry name" value="CN_HYDROLASE"/>
    <property type="match status" value="1"/>
</dbReference>
<evidence type="ECO:0000256" key="2">
    <source>
        <dbReference type="ARBA" id="ARBA00007145"/>
    </source>
</evidence>
<evidence type="ECO:0000256" key="7">
    <source>
        <dbReference type="HAMAP-Rule" id="MF_02090"/>
    </source>
</evidence>
<dbReference type="AlphaFoldDB" id="A0A8J3CTY5"/>
<evidence type="ECO:0000256" key="4">
    <source>
        <dbReference type="ARBA" id="ARBA00022741"/>
    </source>
</evidence>
<feature type="binding site" evidence="7">
    <location>
        <position position="423"/>
    </location>
    <ligand>
        <name>deamido-NAD(+)</name>
        <dbReference type="ChEBI" id="CHEBI:58437"/>
        <note>ligand shared between two neighboring subunits</note>
    </ligand>
</feature>
<dbReference type="GO" id="GO:0008795">
    <property type="term" value="F:NAD+ synthase activity"/>
    <property type="evidence" value="ECO:0007669"/>
    <property type="project" value="UniProtKB-UniRule"/>
</dbReference>
<dbReference type="InterPro" id="IPR003694">
    <property type="entry name" value="NAD_synthase"/>
</dbReference>
<evidence type="ECO:0000259" key="10">
    <source>
        <dbReference type="PROSITE" id="PS50263"/>
    </source>
</evidence>
<keyword evidence="3 7" id="KW-0436">Ligase</keyword>
<dbReference type="GO" id="GO:0005737">
    <property type="term" value="C:cytoplasm"/>
    <property type="evidence" value="ECO:0007669"/>
    <property type="project" value="InterPro"/>
</dbReference>
<feature type="active site" description="For glutaminase activity" evidence="7">
    <location>
        <position position="111"/>
    </location>
</feature>
<dbReference type="CDD" id="cd07570">
    <property type="entry name" value="GAT_Gln-NAD-synth"/>
    <property type="match status" value="1"/>
</dbReference>
<evidence type="ECO:0000256" key="6">
    <source>
        <dbReference type="ARBA" id="ARBA00023027"/>
    </source>
</evidence>
<dbReference type="GO" id="GO:0003952">
    <property type="term" value="F:NAD+ synthase (glutamine-hydrolyzing) activity"/>
    <property type="evidence" value="ECO:0007669"/>
    <property type="project" value="UniProtKB-UniRule"/>
</dbReference>
<keyword evidence="6 7" id="KW-0520">NAD</keyword>
<dbReference type="Pfam" id="PF00795">
    <property type="entry name" value="CN_hydrolase"/>
    <property type="match status" value="1"/>
</dbReference>
<dbReference type="SUPFAM" id="SSF56317">
    <property type="entry name" value="Carbon-nitrogen hydrolase"/>
    <property type="match status" value="1"/>
</dbReference>
<comment type="pathway">
    <text evidence="1 7 8">Cofactor biosynthesis; NAD(+) biosynthesis; NAD(+) from deamido-NAD(+) (L-Gln route): step 1/1.</text>
</comment>
<dbReference type="PANTHER" id="PTHR23090:SF9">
    <property type="entry name" value="GLUTAMINE-DEPENDENT NAD(+) SYNTHETASE"/>
    <property type="match status" value="1"/>
</dbReference>